<dbReference type="Gene3D" id="1.20.1440.170">
    <property type="entry name" value="Translation machinery-associated protein 16-like"/>
    <property type="match status" value="1"/>
</dbReference>
<feature type="compositionally biased region" description="Basic and acidic residues" evidence="2">
    <location>
        <begin position="9"/>
        <end position="19"/>
    </location>
</feature>
<dbReference type="Proteomes" id="UP000762676">
    <property type="component" value="Unassembled WGS sequence"/>
</dbReference>
<gene>
    <name evidence="3" type="ORF">ElyMa_005654300</name>
</gene>
<keyword evidence="4" id="KW-1185">Reference proteome</keyword>
<comment type="similarity">
    <text evidence="1">Belongs to the TMA16 family.</text>
</comment>
<evidence type="ECO:0000256" key="2">
    <source>
        <dbReference type="SAM" id="MobiDB-lite"/>
    </source>
</evidence>
<name>A0AAV4FC15_9GAST</name>
<protein>
    <submittedName>
        <fullName evidence="3">Translation machinery-associated protein 16</fullName>
    </submittedName>
</protein>
<accession>A0AAV4FC15</accession>
<dbReference type="AlphaFoldDB" id="A0AAV4FC15"/>
<evidence type="ECO:0000313" key="3">
    <source>
        <dbReference type="EMBL" id="GFR70470.1"/>
    </source>
</evidence>
<dbReference type="PANTHER" id="PTHR13349:SF2">
    <property type="entry name" value="TRANSLATION MACHINERY-ASSOCIATED PROTEIN 16"/>
    <property type="match status" value="1"/>
</dbReference>
<dbReference type="EMBL" id="BMAT01011323">
    <property type="protein sequence ID" value="GFR70470.1"/>
    <property type="molecule type" value="Genomic_DNA"/>
</dbReference>
<dbReference type="InterPro" id="IPR038356">
    <property type="entry name" value="Tma16_sf"/>
</dbReference>
<comment type="caution">
    <text evidence="3">The sequence shown here is derived from an EMBL/GenBank/DDBJ whole genome shotgun (WGS) entry which is preliminary data.</text>
</comment>
<reference evidence="3 4" key="1">
    <citation type="journal article" date="2021" name="Elife">
        <title>Chloroplast acquisition without the gene transfer in kleptoplastic sea slugs, Plakobranchus ocellatus.</title>
        <authorList>
            <person name="Maeda T."/>
            <person name="Takahashi S."/>
            <person name="Yoshida T."/>
            <person name="Shimamura S."/>
            <person name="Takaki Y."/>
            <person name="Nagai Y."/>
            <person name="Toyoda A."/>
            <person name="Suzuki Y."/>
            <person name="Arimoto A."/>
            <person name="Ishii H."/>
            <person name="Satoh N."/>
            <person name="Nishiyama T."/>
            <person name="Hasebe M."/>
            <person name="Maruyama T."/>
            <person name="Minagawa J."/>
            <person name="Obokata J."/>
            <person name="Shigenobu S."/>
        </authorList>
    </citation>
    <scope>NUCLEOTIDE SEQUENCE [LARGE SCALE GENOMIC DNA]</scope>
</reference>
<evidence type="ECO:0000313" key="4">
    <source>
        <dbReference type="Proteomes" id="UP000762676"/>
    </source>
</evidence>
<dbReference type="PANTHER" id="PTHR13349">
    <property type="entry name" value="TRANSLATION MACHINERY-ASSOCIATED PROTEIN 16"/>
    <property type="match status" value="1"/>
</dbReference>
<organism evidence="3 4">
    <name type="scientific">Elysia marginata</name>
    <dbReference type="NCBI Taxonomy" id="1093978"/>
    <lineage>
        <taxon>Eukaryota</taxon>
        <taxon>Metazoa</taxon>
        <taxon>Spiralia</taxon>
        <taxon>Lophotrochozoa</taxon>
        <taxon>Mollusca</taxon>
        <taxon>Gastropoda</taxon>
        <taxon>Heterobranchia</taxon>
        <taxon>Euthyneura</taxon>
        <taxon>Panpulmonata</taxon>
        <taxon>Sacoglossa</taxon>
        <taxon>Placobranchoidea</taxon>
        <taxon>Plakobranchidae</taxon>
        <taxon>Elysia</taxon>
    </lineage>
</organism>
<dbReference type="Pfam" id="PF11176">
    <property type="entry name" value="Tma16"/>
    <property type="match status" value="1"/>
</dbReference>
<sequence>MPKANKTTRPSEKSKERPIHPYSRKALKLNKQHIHEKKLEDAKSNTKLKTEITAEKVKWFQDNLDDRHLYTKQDMIDLVTAYRNRFAEELEQISIVQAVGNRQSQSRQHASREAAIRLTREDETNQFEGSGIEVPDLINKKHLEELRKWEGDLNQIQNLKFRKISALDVKRLEQKVEENKV</sequence>
<dbReference type="GO" id="GO:0005634">
    <property type="term" value="C:nucleus"/>
    <property type="evidence" value="ECO:0007669"/>
    <property type="project" value="TreeGrafter"/>
</dbReference>
<dbReference type="InterPro" id="IPR021346">
    <property type="entry name" value="Tma16"/>
</dbReference>
<proteinExistence type="inferred from homology"/>
<feature type="region of interest" description="Disordered" evidence="2">
    <location>
        <begin position="1"/>
        <end position="25"/>
    </location>
</feature>
<evidence type="ECO:0000256" key="1">
    <source>
        <dbReference type="ARBA" id="ARBA00034127"/>
    </source>
</evidence>
<dbReference type="FunFam" id="1.20.1440.170:FF:000001">
    <property type="entry name" value="Translation machinery-associated 16 homolog"/>
    <property type="match status" value="1"/>
</dbReference>